<evidence type="ECO:0000313" key="3">
    <source>
        <dbReference type="Proteomes" id="UP000293638"/>
    </source>
</evidence>
<evidence type="ECO:0000259" key="1">
    <source>
        <dbReference type="Pfam" id="PF00535"/>
    </source>
</evidence>
<protein>
    <submittedName>
        <fullName evidence="2">Glycosyl transferase family 2</fullName>
    </submittedName>
</protein>
<dbReference type="PANTHER" id="PTHR43685">
    <property type="entry name" value="GLYCOSYLTRANSFERASE"/>
    <property type="match status" value="1"/>
</dbReference>
<keyword evidence="2" id="KW-0808">Transferase</keyword>
<comment type="caution">
    <text evidence="2">The sequence shown here is derived from an EMBL/GenBank/DDBJ whole genome shotgun (WGS) entry which is preliminary data.</text>
</comment>
<dbReference type="Gene3D" id="3.90.550.10">
    <property type="entry name" value="Spore Coat Polysaccharide Biosynthesis Protein SpsA, Chain A"/>
    <property type="match status" value="1"/>
</dbReference>
<organism evidence="2 3">
    <name type="scientific">Motilibacter rhizosphaerae</name>
    <dbReference type="NCBI Taxonomy" id="598652"/>
    <lineage>
        <taxon>Bacteria</taxon>
        <taxon>Bacillati</taxon>
        <taxon>Actinomycetota</taxon>
        <taxon>Actinomycetes</taxon>
        <taxon>Motilibacterales</taxon>
        <taxon>Motilibacteraceae</taxon>
        <taxon>Motilibacter</taxon>
    </lineage>
</organism>
<dbReference type="CDD" id="cd00761">
    <property type="entry name" value="Glyco_tranf_GTA_type"/>
    <property type="match status" value="1"/>
</dbReference>
<feature type="domain" description="Glycosyltransferase 2-like" evidence="1">
    <location>
        <begin position="6"/>
        <end position="120"/>
    </location>
</feature>
<proteinExistence type="predicted"/>
<keyword evidence="3" id="KW-1185">Reference proteome</keyword>
<dbReference type="GO" id="GO:0016740">
    <property type="term" value="F:transferase activity"/>
    <property type="evidence" value="ECO:0007669"/>
    <property type="project" value="UniProtKB-KW"/>
</dbReference>
<gene>
    <name evidence="2" type="ORF">EV189_0686</name>
</gene>
<dbReference type="InterPro" id="IPR001173">
    <property type="entry name" value="Glyco_trans_2-like"/>
</dbReference>
<dbReference type="AlphaFoldDB" id="A0A4Q7NW64"/>
<name>A0A4Q7NW64_9ACTN</name>
<dbReference type="InterPro" id="IPR029044">
    <property type="entry name" value="Nucleotide-diphossugar_trans"/>
</dbReference>
<accession>A0A4Q7NW64</accession>
<dbReference type="SUPFAM" id="SSF53448">
    <property type="entry name" value="Nucleotide-diphospho-sugar transferases"/>
    <property type="match status" value="1"/>
</dbReference>
<dbReference type="Proteomes" id="UP000293638">
    <property type="component" value="Unassembled WGS sequence"/>
</dbReference>
<dbReference type="EMBL" id="SGXD01000001">
    <property type="protein sequence ID" value="RZS91445.1"/>
    <property type="molecule type" value="Genomic_DNA"/>
</dbReference>
<dbReference type="Pfam" id="PF00535">
    <property type="entry name" value="Glycos_transf_2"/>
    <property type="match status" value="1"/>
</dbReference>
<dbReference type="InterPro" id="IPR050834">
    <property type="entry name" value="Glycosyltransf_2"/>
</dbReference>
<reference evidence="2 3" key="1">
    <citation type="submission" date="2019-02" db="EMBL/GenBank/DDBJ databases">
        <title>Genomic Encyclopedia of Type Strains, Phase IV (KMG-IV): sequencing the most valuable type-strain genomes for metagenomic binning, comparative biology and taxonomic classification.</title>
        <authorList>
            <person name="Goeker M."/>
        </authorList>
    </citation>
    <scope>NUCLEOTIDE SEQUENCE [LARGE SCALE GENOMIC DNA]</scope>
    <source>
        <strain evidence="2 3">DSM 45622</strain>
    </source>
</reference>
<evidence type="ECO:0000313" key="2">
    <source>
        <dbReference type="EMBL" id="RZS91445.1"/>
    </source>
</evidence>
<dbReference type="PANTHER" id="PTHR43685:SF2">
    <property type="entry name" value="GLYCOSYLTRANSFERASE 2-LIKE DOMAIN-CONTAINING PROTEIN"/>
    <property type="match status" value="1"/>
</dbReference>
<dbReference type="RefSeq" id="WP_165400105.1">
    <property type="nucleotide sequence ID" value="NZ_SGXD01000001.1"/>
</dbReference>
<sequence length="224" mass="23793">MTGVAVVVPVRDGERYLGEALDSVLGQVPAPAEVVVVDDGSTDGSAAVARSFGERVSLVQTEARGPGAARNTGIARTTAPVLGFLDADDLWLPGALAVRLAALGAEVDVVRGRVEEFVSPDVDPAHAPRPATTASTPGHLLGGVLLRRALVERVGPLREDLRVGEFIDWYARAQEAGLVAVDVPEVVLRRRLHATNTGRQDPGSRVDLTRVVREALRRRREVAP</sequence>